<reference evidence="2 3" key="1">
    <citation type="journal article" date="2014" name="Curr. Biol.">
        <title>The genome of the clonal raider ant Cerapachys biroi.</title>
        <authorList>
            <person name="Oxley P.R."/>
            <person name="Ji L."/>
            <person name="Fetter-Pruneda I."/>
            <person name="McKenzie S.K."/>
            <person name="Li C."/>
            <person name="Hu H."/>
            <person name="Zhang G."/>
            <person name="Kronauer D.J."/>
        </authorList>
    </citation>
    <scope>NUCLEOTIDE SEQUENCE [LARGE SCALE GENOMIC DNA]</scope>
</reference>
<protein>
    <submittedName>
        <fullName evidence="2">Uncharacterized protein</fullName>
    </submittedName>
</protein>
<evidence type="ECO:0000256" key="1">
    <source>
        <dbReference type="SAM" id="MobiDB-lite"/>
    </source>
</evidence>
<dbReference type="OMA" id="NWREFRK"/>
<dbReference type="EMBL" id="KK107139">
    <property type="protein sequence ID" value="EZA57724.1"/>
    <property type="molecule type" value="Genomic_DNA"/>
</dbReference>
<feature type="compositionally biased region" description="Polar residues" evidence="1">
    <location>
        <begin position="743"/>
        <end position="762"/>
    </location>
</feature>
<feature type="compositionally biased region" description="Pro residues" evidence="1">
    <location>
        <begin position="699"/>
        <end position="716"/>
    </location>
</feature>
<feature type="region of interest" description="Disordered" evidence="1">
    <location>
        <begin position="828"/>
        <end position="850"/>
    </location>
</feature>
<feature type="region of interest" description="Disordered" evidence="1">
    <location>
        <begin position="1"/>
        <end position="51"/>
    </location>
</feature>
<feature type="compositionally biased region" description="Basic residues" evidence="1">
    <location>
        <begin position="1"/>
        <end position="14"/>
    </location>
</feature>
<evidence type="ECO:0000313" key="2">
    <source>
        <dbReference type="EMBL" id="EZA57724.1"/>
    </source>
</evidence>
<proteinExistence type="predicted"/>
<dbReference type="AlphaFoldDB" id="A0A026WRJ9"/>
<dbReference type="OrthoDB" id="8193675at2759"/>
<feature type="region of interest" description="Disordered" evidence="1">
    <location>
        <begin position="199"/>
        <end position="238"/>
    </location>
</feature>
<name>A0A026WRJ9_OOCBI</name>
<keyword evidence="3" id="KW-1185">Reference proteome</keyword>
<accession>A0A026WRJ9</accession>
<sequence>MGRRKFHKRSRQKAKFHEVQQSFRQHARSSKRRRYDSKATSNLQQNSPELMLSESQHEDLLYDSKLSPEIVSKSPKIKLQVETCGDGAEIGDDISVRRTEQSQRKSCDFKRNAESTNSLLRLEGYSKHDITKLITGDALDLTDASSSSSLSLNNGENKTADVINDERPAVSTLDTKFRLSDTSQLAMFRSNLESLRDDAFYYETPRPTNPGEEPEMNGQQFPEEKSVQQKDRRESETMDDCRLIDKTLSMNDDLTISEMNNYLDERMSSITKHSSFETVPPIAILQSQHLSESATSCKSDKCRSESTGDVRLSLDEFQPPGSVDERNKLWDNPKRSRNILNGSNKRFDVVLETIGKHLTVNWRELRKIFARLNKRIHEDEDDVERDCAPLLSKYRWFADDRRIPYVSISMSSPKNANRSSASCNNVNCQTASCSCESSSAKHYQVVLMFQDEDEEAGRQRRSTTRVEVPPALSEERRKRKQLSFPPTQPSCDKTCRDSRSSESTSTSDLDQPALTDYDSLQEIECQAGTCKRQVLQTTATSQDSQNHAESRQRSIPRMIISWVIAFYGWLKKKLLHLSDNYKKLRQRFISSPLISEIKTDRLVATLRIENKKMMCELSERMTRLSTDFNKVRTNTETTLNVLTTEVNAVREASKKMNENNTMLMLELKKLRGTLEEIESKSSQPAFLRSSYLPPSSHSLPPPPAPSRFPPSQPPPIASDSTFKSATSTSVIPPPPPPPPPSVFLQSPGPSTIQPTTPNSSRSSKCRTPTRKCSTPLLSRPSITVEDLLKVTLKKAPQSIKDNRRNSMPGPRGPVVSLEMLRNVKLKSTKRRLNDQTGRSPRSGRIVKNRATSNISLSPILTGSEGNLERILRRVDSNRPRRLLSASSSLHEHDFVKETQSQSLETLTRR</sequence>
<feature type="compositionally biased region" description="Polar residues" evidence="1">
    <location>
        <begin position="721"/>
        <end position="730"/>
    </location>
</feature>
<feature type="compositionally biased region" description="Low complexity" evidence="1">
    <location>
        <begin position="689"/>
        <end position="698"/>
    </location>
</feature>
<feature type="region of interest" description="Disordered" evidence="1">
    <location>
        <begin position="795"/>
        <end position="814"/>
    </location>
</feature>
<feature type="compositionally biased region" description="Basic and acidic residues" evidence="1">
    <location>
        <begin position="222"/>
        <end position="238"/>
    </location>
</feature>
<feature type="compositionally biased region" description="Basic residues" evidence="1">
    <location>
        <begin position="25"/>
        <end position="35"/>
    </location>
</feature>
<gene>
    <name evidence="2" type="ORF">X777_00824</name>
</gene>
<feature type="compositionally biased region" description="Pro residues" evidence="1">
    <location>
        <begin position="731"/>
        <end position="741"/>
    </location>
</feature>
<evidence type="ECO:0000313" key="3">
    <source>
        <dbReference type="Proteomes" id="UP000053097"/>
    </source>
</evidence>
<feature type="region of interest" description="Disordered" evidence="1">
    <location>
        <begin position="680"/>
        <end position="777"/>
    </location>
</feature>
<feature type="region of interest" description="Disordered" evidence="1">
    <location>
        <begin position="453"/>
        <end position="513"/>
    </location>
</feature>
<feature type="compositionally biased region" description="Polar residues" evidence="1">
    <location>
        <begin position="38"/>
        <end position="48"/>
    </location>
</feature>
<dbReference type="Proteomes" id="UP000053097">
    <property type="component" value="Unassembled WGS sequence"/>
</dbReference>
<dbReference type="STRING" id="2015173.A0A026WRJ9"/>
<organism evidence="2 3">
    <name type="scientific">Ooceraea biroi</name>
    <name type="common">Clonal raider ant</name>
    <name type="synonym">Cerapachys biroi</name>
    <dbReference type="NCBI Taxonomy" id="2015173"/>
    <lineage>
        <taxon>Eukaryota</taxon>
        <taxon>Metazoa</taxon>
        <taxon>Ecdysozoa</taxon>
        <taxon>Arthropoda</taxon>
        <taxon>Hexapoda</taxon>
        <taxon>Insecta</taxon>
        <taxon>Pterygota</taxon>
        <taxon>Neoptera</taxon>
        <taxon>Endopterygota</taxon>
        <taxon>Hymenoptera</taxon>
        <taxon>Apocrita</taxon>
        <taxon>Aculeata</taxon>
        <taxon>Formicoidea</taxon>
        <taxon>Formicidae</taxon>
        <taxon>Dorylinae</taxon>
        <taxon>Ooceraea</taxon>
    </lineage>
</organism>